<evidence type="ECO:0000313" key="4">
    <source>
        <dbReference type="EMBL" id="KAF7335763.1"/>
    </source>
</evidence>
<dbReference type="Gene3D" id="3.40.50.300">
    <property type="entry name" value="P-loop containing nucleotide triphosphate hydrolases"/>
    <property type="match status" value="1"/>
</dbReference>
<dbReference type="Proteomes" id="UP000620124">
    <property type="component" value="Unassembled WGS sequence"/>
</dbReference>
<dbReference type="PANTHER" id="PTHR24070">
    <property type="entry name" value="RAS, DI-RAS, AND RHEB FAMILY MEMBERS OF SMALL GTPASE SUPERFAMILY"/>
    <property type="match status" value="1"/>
</dbReference>
<dbReference type="SUPFAM" id="SSF52540">
    <property type="entry name" value="P-loop containing nucleoside triphosphate hydrolases"/>
    <property type="match status" value="1"/>
</dbReference>
<organism evidence="4 5">
    <name type="scientific">Mycena venus</name>
    <dbReference type="NCBI Taxonomy" id="2733690"/>
    <lineage>
        <taxon>Eukaryota</taxon>
        <taxon>Fungi</taxon>
        <taxon>Dikarya</taxon>
        <taxon>Basidiomycota</taxon>
        <taxon>Agaricomycotina</taxon>
        <taxon>Agaricomycetes</taxon>
        <taxon>Agaricomycetidae</taxon>
        <taxon>Agaricales</taxon>
        <taxon>Marasmiineae</taxon>
        <taxon>Mycenaceae</taxon>
        <taxon>Mycena</taxon>
    </lineage>
</organism>
<evidence type="ECO:0000256" key="3">
    <source>
        <dbReference type="ARBA" id="ARBA00023134"/>
    </source>
</evidence>
<evidence type="ECO:0000256" key="2">
    <source>
        <dbReference type="ARBA" id="ARBA00022741"/>
    </source>
</evidence>
<gene>
    <name evidence="4" type="ORF">MVEN_02232100</name>
</gene>
<keyword evidence="3" id="KW-0342">GTP-binding</keyword>
<dbReference type="PROSITE" id="PS51421">
    <property type="entry name" value="RAS"/>
    <property type="match status" value="1"/>
</dbReference>
<dbReference type="SMART" id="SM00174">
    <property type="entry name" value="RHO"/>
    <property type="match status" value="1"/>
</dbReference>
<reference evidence="4" key="1">
    <citation type="submission" date="2020-05" db="EMBL/GenBank/DDBJ databases">
        <title>Mycena genomes resolve the evolution of fungal bioluminescence.</title>
        <authorList>
            <person name="Tsai I.J."/>
        </authorList>
    </citation>
    <scope>NUCLEOTIDE SEQUENCE</scope>
    <source>
        <strain evidence="4">CCC161011</strain>
    </source>
</reference>
<sequence>MDQWTLAVLGDGAVGKTALAVQVSTTGARFPSRLRLPSLHSVVSGISIAVEPHMTAATKQVSVQTYDPTLEDCYRKQFIVDNRLCFVDVIDTAGQDEYATLRDQWVREGQGFLLVYSITSRLTFDRLEVFHRSMTHIKGAGAIFLLVGNKSDLRAQREVSEQEGAALARKYGCKFIEVSAKTGQNVEHTFSSLVRALRATKEPAGQPKPVKTKRGCIIL</sequence>
<dbReference type="OrthoDB" id="5976022at2759"/>
<evidence type="ECO:0000313" key="5">
    <source>
        <dbReference type="Proteomes" id="UP000620124"/>
    </source>
</evidence>
<protein>
    <submittedName>
        <fullName evidence="4">Protein ras-2</fullName>
    </submittedName>
</protein>
<dbReference type="GO" id="GO:0003924">
    <property type="term" value="F:GTPase activity"/>
    <property type="evidence" value="ECO:0007669"/>
    <property type="project" value="InterPro"/>
</dbReference>
<dbReference type="InterPro" id="IPR001806">
    <property type="entry name" value="Small_GTPase"/>
</dbReference>
<dbReference type="AlphaFoldDB" id="A0A8H6X738"/>
<dbReference type="GO" id="GO:0005886">
    <property type="term" value="C:plasma membrane"/>
    <property type="evidence" value="ECO:0007669"/>
    <property type="project" value="UniProtKB-SubCell"/>
</dbReference>
<accession>A0A8H6X738</accession>
<dbReference type="PRINTS" id="PR00449">
    <property type="entry name" value="RASTRNSFRMNG"/>
</dbReference>
<dbReference type="InterPro" id="IPR027417">
    <property type="entry name" value="P-loop_NTPase"/>
</dbReference>
<dbReference type="Pfam" id="PF00071">
    <property type="entry name" value="Ras"/>
    <property type="match status" value="1"/>
</dbReference>
<keyword evidence="2" id="KW-0547">Nucleotide-binding</keyword>
<dbReference type="SMART" id="SM00175">
    <property type="entry name" value="RAB"/>
    <property type="match status" value="1"/>
</dbReference>
<dbReference type="InterPro" id="IPR005225">
    <property type="entry name" value="Small_GTP-bd"/>
</dbReference>
<dbReference type="PROSITE" id="PS51419">
    <property type="entry name" value="RAB"/>
    <property type="match status" value="1"/>
</dbReference>
<dbReference type="GO" id="GO:0005525">
    <property type="term" value="F:GTP binding"/>
    <property type="evidence" value="ECO:0007669"/>
    <property type="project" value="UniProtKB-KW"/>
</dbReference>
<evidence type="ECO:0000256" key="1">
    <source>
        <dbReference type="ARBA" id="ARBA00004342"/>
    </source>
</evidence>
<dbReference type="NCBIfam" id="TIGR00231">
    <property type="entry name" value="small_GTP"/>
    <property type="match status" value="1"/>
</dbReference>
<proteinExistence type="predicted"/>
<dbReference type="InterPro" id="IPR020849">
    <property type="entry name" value="Small_GTPase_Ras-type"/>
</dbReference>
<dbReference type="SMART" id="SM00173">
    <property type="entry name" value="RAS"/>
    <property type="match status" value="1"/>
</dbReference>
<name>A0A8H6X738_9AGAR</name>
<comment type="subcellular location">
    <subcellularLocation>
        <location evidence="1">Cell membrane</location>
        <topology evidence="1">Lipid-anchor</topology>
        <orientation evidence="1">Cytoplasmic side</orientation>
    </subcellularLocation>
</comment>
<comment type="caution">
    <text evidence="4">The sequence shown here is derived from an EMBL/GenBank/DDBJ whole genome shotgun (WGS) entry which is preliminary data.</text>
</comment>
<keyword evidence="5" id="KW-1185">Reference proteome</keyword>
<dbReference type="EMBL" id="JACAZI010000024">
    <property type="protein sequence ID" value="KAF7335763.1"/>
    <property type="molecule type" value="Genomic_DNA"/>
</dbReference>
<dbReference type="GO" id="GO:0007165">
    <property type="term" value="P:signal transduction"/>
    <property type="evidence" value="ECO:0007669"/>
    <property type="project" value="InterPro"/>
</dbReference>